<keyword evidence="1" id="KW-0677">Repeat</keyword>
<gene>
    <name evidence="6" type="ORF">BW730_15405</name>
</gene>
<proteinExistence type="predicted"/>
<dbReference type="Pfam" id="PF00005">
    <property type="entry name" value="ABC_tran"/>
    <property type="match status" value="2"/>
</dbReference>
<evidence type="ECO:0000313" key="6">
    <source>
        <dbReference type="EMBL" id="AQP48684.1"/>
    </source>
</evidence>
<dbReference type="AlphaFoldDB" id="A0A1Q2CRF6"/>
<evidence type="ECO:0000259" key="5">
    <source>
        <dbReference type="PROSITE" id="PS50893"/>
    </source>
</evidence>
<dbReference type="InterPro" id="IPR003439">
    <property type="entry name" value="ABC_transporter-like_ATP-bd"/>
</dbReference>
<dbReference type="SUPFAM" id="SSF52540">
    <property type="entry name" value="P-loop containing nucleoside triphosphate hydrolases"/>
    <property type="match status" value="2"/>
</dbReference>
<dbReference type="Proteomes" id="UP000188145">
    <property type="component" value="Chromosome"/>
</dbReference>
<dbReference type="InterPro" id="IPR050611">
    <property type="entry name" value="ABCF"/>
</dbReference>
<keyword evidence="3" id="KW-0067">ATP-binding</keyword>
<dbReference type="RefSeq" id="WP_077687030.1">
    <property type="nucleotide sequence ID" value="NZ_CP019606.1"/>
</dbReference>
<feature type="coiled-coil region" evidence="4">
    <location>
        <begin position="229"/>
        <end position="274"/>
    </location>
</feature>
<dbReference type="SMART" id="SM00382">
    <property type="entry name" value="AAA"/>
    <property type="match status" value="2"/>
</dbReference>
<feature type="domain" description="ABC transporter" evidence="5">
    <location>
        <begin position="8"/>
        <end position="241"/>
    </location>
</feature>
<evidence type="ECO:0000313" key="7">
    <source>
        <dbReference type="Proteomes" id="UP000188145"/>
    </source>
</evidence>
<protein>
    <recommendedName>
        <fullName evidence="5">ABC transporter domain-containing protein</fullName>
    </recommendedName>
</protein>
<keyword evidence="2" id="KW-0547">Nucleotide-binding</keyword>
<keyword evidence="7" id="KW-1185">Reference proteome</keyword>
<dbReference type="OrthoDB" id="5592724at2"/>
<name>A0A1Q2CRF6_9ACTN</name>
<dbReference type="PANTHER" id="PTHR19211">
    <property type="entry name" value="ATP-BINDING TRANSPORT PROTEIN-RELATED"/>
    <property type="match status" value="1"/>
</dbReference>
<evidence type="ECO:0000256" key="3">
    <source>
        <dbReference type="ARBA" id="ARBA00022840"/>
    </source>
</evidence>
<dbReference type="FunFam" id="3.40.50.300:FF:001320">
    <property type="entry name" value="Heme ABC transporter ATP-binding protein"/>
    <property type="match status" value="1"/>
</dbReference>
<dbReference type="KEGG" id="tes:BW730_15405"/>
<dbReference type="GO" id="GO:0016887">
    <property type="term" value="F:ATP hydrolysis activity"/>
    <property type="evidence" value="ECO:0007669"/>
    <property type="project" value="InterPro"/>
</dbReference>
<dbReference type="PROSITE" id="PS50893">
    <property type="entry name" value="ABC_TRANSPORTER_2"/>
    <property type="match status" value="2"/>
</dbReference>
<dbReference type="GO" id="GO:0005524">
    <property type="term" value="F:ATP binding"/>
    <property type="evidence" value="ECO:0007669"/>
    <property type="project" value="UniProtKB-KW"/>
</dbReference>
<organism evidence="6 7">
    <name type="scientific">Tessaracoccus aquimaris</name>
    <dbReference type="NCBI Taxonomy" id="1332264"/>
    <lineage>
        <taxon>Bacteria</taxon>
        <taxon>Bacillati</taxon>
        <taxon>Actinomycetota</taxon>
        <taxon>Actinomycetes</taxon>
        <taxon>Propionibacteriales</taxon>
        <taxon>Propionibacteriaceae</taxon>
        <taxon>Tessaracoccus</taxon>
    </lineage>
</organism>
<reference evidence="7" key="1">
    <citation type="submission" date="2017-02" db="EMBL/GenBank/DDBJ databases">
        <title>Tessaracoccus aquaemaris sp. nov., isolated from the intestine of a Korean rockfish, Sebastes schlegelii, in a marine aquaculture pond.</title>
        <authorList>
            <person name="Tak E.J."/>
            <person name="Bae J.-W."/>
        </authorList>
    </citation>
    <scope>NUCLEOTIDE SEQUENCE [LARGE SCALE GENOMIC DNA]</scope>
    <source>
        <strain evidence="7">NSG39</strain>
    </source>
</reference>
<dbReference type="PANTHER" id="PTHR19211:SF6">
    <property type="entry name" value="BLL7188 PROTEIN"/>
    <property type="match status" value="1"/>
</dbReference>
<dbReference type="InterPro" id="IPR003593">
    <property type="entry name" value="AAA+_ATPase"/>
</dbReference>
<dbReference type="STRING" id="1332264.BW730_15405"/>
<dbReference type="Gene3D" id="3.40.50.300">
    <property type="entry name" value="P-loop containing nucleotide triphosphate hydrolases"/>
    <property type="match status" value="2"/>
</dbReference>
<evidence type="ECO:0000256" key="2">
    <source>
        <dbReference type="ARBA" id="ARBA00022741"/>
    </source>
</evidence>
<keyword evidence="4" id="KW-0175">Coiled coil</keyword>
<dbReference type="InterPro" id="IPR027417">
    <property type="entry name" value="P-loop_NTPase"/>
</dbReference>
<accession>A0A1Q2CRF6</accession>
<feature type="domain" description="ABC transporter" evidence="5">
    <location>
        <begin position="321"/>
        <end position="542"/>
    </location>
</feature>
<evidence type="ECO:0000256" key="1">
    <source>
        <dbReference type="ARBA" id="ARBA00022737"/>
    </source>
</evidence>
<dbReference type="EMBL" id="CP019606">
    <property type="protein sequence ID" value="AQP48684.1"/>
    <property type="molecule type" value="Genomic_DNA"/>
</dbReference>
<evidence type="ECO:0000256" key="4">
    <source>
        <dbReference type="SAM" id="Coils"/>
    </source>
</evidence>
<dbReference type="CDD" id="cd03221">
    <property type="entry name" value="ABCF_EF-3"/>
    <property type="match status" value="1"/>
</dbReference>
<sequence length="543" mass="57932">MAHSSPAVVVDGLSYHLADGTPILDGVDATFPVGMTGLIGPNGSGKTTLLRLISGDLSPTGGAVRVAGTVHVVPQRLSTAGTVADLLGIADTRAALLAIESGSVDQRHFDAVGDDWDVDAHAVAELGVLGLDSDVAFLDRDATSLSGGEATRIALAGARLANADVTLLDEPTNNLDTRTRRWLYDALDGWDGALVVVSHDRDLLERVDALVDLDPRGVVSFGGTFSQYREQQATRQAAAERRLREADAELDRAKKQAQAELQRLAQRDRSARKERALGNVVKVAADFYQNRSEKKAGSKSQLHNQAIADAGEARSEADAAARTADTIRIALPETTVPNGKEVLRLSIGGARLDVVGPERIRLTGDNGTGKSTLLSLILGQGDGEQWRARVLGDARLDLAPAVATGQLAQRLDELDAFPSAIEAVRDAAPSRSPHEARALLARFLIRGDRADQAPTTMSGGERFRVGLARTLFADPAPQFLVLDEPTNNLDLASVEQLVEALDDYRGALLIVTHDEHLAAELRVTRQWSLGRDGEAMVVRDEIA</sequence>